<name>A0ABU4WW28_9HYPH</name>
<dbReference type="CDD" id="cd06581">
    <property type="entry name" value="TM_PBP1_LivM_like"/>
    <property type="match status" value="1"/>
</dbReference>
<dbReference type="InterPro" id="IPR043428">
    <property type="entry name" value="LivM-like"/>
</dbReference>
<evidence type="ECO:0000256" key="3">
    <source>
        <dbReference type="ARBA" id="ARBA00022692"/>
    </source>
</evidence>
<sequence length="361" mass="37042">MSTSIRRRFSAVVGVMLVAALLPAALSGFQLQQVSIAISYAIAILGLNLLMGFAGQICLAQGTLFGVGAYVTAILNATYGVHPLATLPAAAVLTALAGLVVGLPALRLQGLQLAIITFGVAAAFPQLLLKLGSWTGGVSGLPIDSLEPPEFLADVPELWLYLISVGCAGVAALIVGLVLIGDVGRAVRAQRDNAQIAEALGVNLTKTKLWAFAISSALAGLGGGVFAILNGFISPQSFLAPLSITIVIGSIVGGSTSIIGAFVGGLFITFVPTWTSNVNLALGNVIYALALIGIMLLARGGVAGLLERFTAALTRGPTPTPKLDQPANQGGIHETRSKFAQDADDGGDDFIGRRYRLGEGR</sequence>
<dbReference type="InterPro" id="IPR001851">
    <property type="entry name" value="ABC_transp_permease"/>
</dbReference>
<proteinExistence type="predicted"/>
<comment type="caution">
    <text evidence="8">The sequence shown here is derived from an EMBL/GenBank/DDBJ whole genome shotgun (WGS) entry which is preliminary data.</text>
</comment>
<feature type="transmembrane region" description="Helical" evidence="7">
    <location>
        <begin position="239"/>
        <end position="268"/>
    </location>
</feature>
<keyword evidence="9" id="KW-1185">Reference proteome</keyword>
<dbReference type="RefSeq" id="WP_320214183.1">
    <property type="nucleotide sequence ID" value="NZ_JAVIIS010000013.1"/>
</dbReference>
<dbReference type="Pfam" id="PF02653">
    <property type="entry name" value="BPD_transp_2"/>
    <property type="match status" value="1"/>
</dbReference>
<feature type="region of interest" description="Disordered" evidence="6">
    <location>
        <begin position="316"/>
        <end position="361"/>
    </location>
</feature>
<accession>A0ABU4WW28</accession>
<evidence type="ECO:0000256" key="2">
    <source>
        <dbReference type="ARBA" id="ARBA00022475"/>
    </source>
</evidence>
<gene>
    <name evidence="8" type="ORF">RFM51_11750</name>
</gene>
<keyword evidence="4 7" id="KW-1133">Transmembrane helix</keyword>
<evidence type="ECO:0000256" key="4">
    <source>
        <dbReference type="ARBA" id="ARBA00022989"/>
    </source>
</evidence>
<feature type="compositionally biased region" description="Basic and acidic residues" evidence="6">
    <location>
        <begin position="350"/>
        <end position="361"/>
    </location>
</feature>
<feature type="transmembrane region" description="Helical" evidence="7">
    <location>
        <begin position="113"/>
        <end position="132"/>
    </location>
</feature>
<evidence type="ECO:0000256" key="5">
    <source>
        <dbReference type="ARBA" id="ARBA00023136"/>
    </source>
</evidence>
<feature type="transmembrane region" description="Helical" evidence="7">
    <location>
        <begin position="62"/>
        <end position="81"/>
    </location>
</feature>
<dbReference type="Proteomes" id="UP001272097">
    <property type="component" value="Unassembled WGS sequence"/>
</dbReference>
<evidence type="ECO:0000313" key="9">
    <source>
        <dbReference type="Proteomes" id="UP001272097"/>
    </source>
</evidence>
<evidence type="ECO:0000256" key="1">
    <source>
        <dbReference type="ARBA" id="ARBA00004651"/>
    </source>
</evidence>
<feature type="transmembrane region" description="Helical" evidence="7">
    <location>
        <begin position="158"/>
        <end position="181"/>
    </location>
</feature>
<feature type="transmembrane region" description="Helical" evidence="7">
    <location>
        <begin position="87"/>
        <end position="106"/>
    </location>
</feature>
<dbReference type="EMBL" id="JAVIIS010000013">
    <property type="protein sequence ID" value="MDX8440266.1"/>
    <property type="molecule type" value="Genomic_DNA"/>
</dbReference>
<reference evidence="8 9" key="1">
    <citation type="submission" date="2023-08" db="EMBL/GenBank/DDBJ databases">
        <title>Implementing the SeqCode for naming new Mesorhizobium species isolated from Vachellia karroo root nodules.</title>
        <authorList>
            <person name="Van Lill M."/>
        </authorList>
    </citation>
    <scope>NUCLEOTIDE SEQUENCE [LARGE SCALE GENOMIC DNA]</scope>
    <source>
        <strain evidence="8 9">VK3E</strain>
    </source>
</reference>
<comment type="subcellular location">
    <subcellularLocation>
        <location evidence="1">Cell membrane</location>
        <topology evidence="1">Multi-pass membrane protein</topology>
    </subcellularLocation>
</comment>
<evidence type="ECO:0000313" key="8">
    <source>
        <dbReference type="EMBL" id="MDX8440266.1"/>
    </source>
</evidence>
<keyword evidence="5 7" id="KW-0472">Membrane</keyword>
<feature type="transmembrane region" description="Helical" evidence="7">
    <location>
        <begin position="209"/>
        <end position="233"/>
    </location>
</feature>
<dbReference type="PANTHER" id="PTHR30482">
    <property type="entry name" value="HIGH-AFFINITY BRANCHED-CHAIN AMINO ACID TRANSPORT SYSTEM PERMEASE"/>
    <property type="match status" value="1"/>
</dbReference>
<keyword evidence="2" id="KW-1003">Cell membrane</keyword>
<dbReference type="PANTHER" id="PTHR30482:SF20">
    <property type="entry name" value="HIGH-AFFINITY BRANCHED-CHAIN AMINO ACID TRANSPORT SYSTEM PERMEASE PROTEIN LIVM"/>
    <property type="match status" value="1"/>
</dbReference>
<protein>
    <submittedName>
        <fullName evidence="8">Branched-chain amino acid ABC transporter permease</fullName>
    </submittedName>
</protein>
<feature type="transmembrane region" description="Helical" evidence="7">
    <location>
        <begin position="37"/>
        <end position="55"/>
    </location>
</feature>
<evidence type="ECO:0000256" key="7">
    <source>
        <dbReference type="SAM" id="Phobius"/>
    </source>
</evidence>
<organism evidence="8 9">
    <name type="scientific">Mesorhizobium australafricanum</name>
    <dbReference type="NCBI Taxonomy" id="3072311"/>
    <lineage>
        <taxon>Bacteria</taxon>
        <taxon>Pseudomonadati</taxon>
        <taxon>Pseudomonadota</taxon>
        <taxon>Alphaproteobacteria</taxon>
        <taxon>Hyphomicrobiales</taxon>
        <taxon>Phyllobacteriaceae</taxon>
        <taxon>Mesorhizobium</taxon>
    </lineage>
</organism>
<feature type="transmembrane region" description="Helical" evidence="7">
    <location>
        <begin position="280"/>
        <end position="298"/>
    </location>
</feature>
<evidence type="ECO:0000256" key="6">
    <source>
        <dbReference type="SAM" id="MobiDB-lite"/>
    </source>
</evidence>
<keyword evidence="3 7" id="KW-0812">Transmembrane</keyword>